<feature type="transmembrane region" description="Helical" evidence="7">
    <location>
        <begin position="371"/>
        <end position="401"/>
    </location>
</feature>
<feature type="transmembrane region" description="Helical" evidence="7">
    <location>
        <begin position="321"/>
        <end position="340"/>
    </location>
</feature>
<dbReference type="NCBIfam" id="TIGR00711">
    <property type="entry name" value="efflux_EmrB"/>
    <property type="match status" value="1"/>
</dbReference>
<feature type="transmembrane region" description="Helical" evidence="7">
    <location>
        <begin position="122"/>
        <end position="139"/>
    </location>
</feature>
<feature type="domain" description="Major facilitator superfamily (MFS) profile" evidence="8">
    <location>
        <begin position="24"/>
        <end position="471"/>
    </location>
</feature>
<feature type="transmembrane region" description="Helical" evidence="7">
    <location>
        <begin position="208"/>
        <end position="227"/>
    </location>
</feature>
<dbReference type="Gene3D" id="1.20.1250.20">
    <property type="entry name" value="MFS general substrate transporter like domains"/>
    <property type="match status" value="1"/>
</dbReference>
<feature type="transmembrane region" description="Helical" evidence="7">
    <location>
        <begin position="277"/>
        <end position="301"/>
    </location>
</feature>
<evidence type="ECO:0000256" key="7">
    <source>
        <dbReference type="SAM" id="Phobius"/>
    </source>
</evidence>
<organism evidence="10">
    <name type="scientific">Bifidobacterium fermentum</name>
    <dbReference type="NCBI Taxonomy" id="3059035"/>
    <lineage>
        <taxon>Bacteria</taxon>
        <taxon>Bacillati</taxon>
        <taxon>Actinomycetota</taxon>
        <taxon>Actinomycetes</taxon>
        <taxon>Bifidobacteriales</taxon>
        <taxon>Bifidobacteriaceae</taxon>
        <taxon>Bifidobacterium</taxon>
    </lineage>
</organism>
<dbReference type="GO" id="GO:0022857">
    <property type="term" value="F:transmembrane transporter activity"/>
    <property type="evidence" value="ECO:0007669"/>
    <property type="project" value="InterPro"/>
</dbReference>
<dbReference type="CDD" id="cd17504">
    <property type="entry name" value="MFS_MMR_MDR_like"/>
    <property type="match status" value="1"/>
</dbReference>
<evidence type="ECO:0000256" key="3">
    <source>
        <dbReference type="ARBA" id="ARBA00022475"/>
    </source>
</evidence>
<name>A0AB39UKG0_9BIFI</name>
<keyword evidence="4 7" id="KW-0812">Transmembrane</keyword>
<comment type="subcellular location">
    <subcellularLocation>
        <location evidence="1">Cell membrane</location>
        <topology evidence="1">Multi-pass membrane protein</topology>
    </subcellularLocation>
</comment>
<dbReference type="InterPro" id="IPR011701">
    <property type="entry name" value="MFS"/>
</dbReference>
<dbReference type="KEGG" id="bfk:QN062_09060"/>
<feature type="transmembrane region" description="Helical" evidence="7">
    <location>
        <begin position="233"/>
        <end position="257"/>
    </location>
</feature>
<dbReference type="EMBL" id="CP129675">
    <property type="protein sequence ID" value="XDS45923.1"/>
    <property type="molecule type" value="Genomic_DNA"/>
</dbReference>
<feature type="transmembrane region" description="Helical" evidence="7">
    <location>
        <begin position="146"/>
        <end position="165"/>
    </location>
</feature>
<dbReference type="SUPFAM" id="SSF103473">
    <property type="entry name" value="MFS general substrate transporter"/>
    <property type="match status" value="2"/>
</dbReference>
<feature type="transmembrane region" description="Helical" evidence="7">
    <location>
        <begin position="177"/>
        <end position="196"/>
    </location>
</feature>
<accession>A0AB39UKG0</accession>
<gene>
    <name evidence="11" type="ORF">QN062_09060</name>
    <name evidence="10" type="ORF">QN216_03255</name>
    <name evidence="9" type="ORF">QN217_07190</name>
</gene>
<evidence type="ECO:0000256" key="4">
    <source>
        <dbReference type="ARBA" id="ARBA00022692"/>
    </source>
</evidence>
<dbReference type="InterPro" id="IPR020846">
    <property type="entry name" value="MFS_dom"/>
</dbReference>
<dbReference type="RefSeq" id="WP_369341481.1">
    <property type="nucleotide sequence ID" value="NZ_CP129675.1"/>
</dbReference>
<evidence type="ECO:0000313" key="10">
    <source>
        <dbReference type="EMBL" id="XDS49295.1"/>
    </source>
</evidence>
<protein>
    <submittedName>
        <fullName evidence="10">MFS transporter</fullName>
    </submittedName>
</protein>
<dbReference type="InterPro" id="IPR004638">
    <property type="entry name" value="EmrB-like"/>
</dbReference>
<evidence type="ECO:0000256" key="6">
    <source>
        <dbReference type="ARBA" id="ARBA00023136"/>
    </source>
</evidence>
<evidence type="ECO:0000256" key="2">
    <source>
        <dbReference type="ARBA" id="ARBA00022448"/>
    </source>
</evidence>
<feature type="transmembrane region" description="Helical" evidence="7">
    <location>
        <begin position="413"/>
        <end position="435"/>
    </location>
</feature>
<feature type="transmembrane region" description="Helical" evidence="7">
    <location>
        <begin position="347"/>
        <end position="365"/>
    </location>
</feature>
<dbReference type="Gene3D" id="1.20.1720.10">
    <property type="entry name" value="Multidrug resistance protein D"/>
    <property type="match status" value="1"/>
</dbReference>
<dbReference type="PRINTS" id="PR01036">
    <property type="entry name" value="TCRTETB"/>
</dbReference>
<keyword evidence="2" id="KW-0813">Transport</keyword>
<dbReference type="InterPro" id="IPR036259">
    <property type="entry name" value="MFS_trans_sf"/>
</dbReference>
<evidence type="ECO:0000313" key="11">
    <source>
        <dbReference type="EMBL" id="XDS50517.1"/>
    </source>
</evidence>
<dbReference type="PANTHER" id="PTHR42718:SF46">
    <property type="entry name" value="BLR6921 PROTEIN"/>
    <property type="match status" value="1"/>
</dbReference>
<feature type="transmembrane region" description="Helical" evidence="7">
    <location>
        <begin position="90"/>
        <end position="116"/>
    </location>
</feature>
<evidence type="ECO:0000313" key="9">
    <source>
        <dbReference type="EMBL" id="XDS45923.1"/>
    </source>
</evidence>
<evidence type="ECO:0000256" key="1">
    <source>
        <dbReference type="ARBA" id="ARBA00004651"/>
    </source>
</evidence>
<dbReference type="Pfam" id="PF07690">
    <property type="entry name" value="MFS_1"/>
    <property type="match status" value="1"/>
</dbReference>
<evidence type="ECO:0000259" key="8">
    <source>
        <dbReference type="PROSITE" id="PS50850"/>
    </source>
</evidence>
<dbReference type="AlphaFoldDB" id="A0AB39UKG0"/>
<keyword evidence="3" id="KW-1003">Cell membrane</keyword>
<evidence type="ECO:0000256" key="5">
    <source>
        <dbReference type="ARBA" id="ARBA00022989"/>
    </source>
</evidence>
<feature type="transmembrane region" description="Helical" evidence="7">
    <location>
        <begin position="60"/>
        <end position="78"/>
    </location>
</feature>
<dbReference type="PANTHER" id="PTHR42718">
    <property type="entry name" value="MAJOR FACILITATOR SUPERFAMILY MULTIDRUG TRANSPORTER MFSC"/>
    <property type="match status" value="1"/>
</dbReference>
<keyword evidence="5 7" id="KW-1133">Transmembrane helix</keyword>
<dbReference type="PROSITE" id="PS50850">
    <property type="entry name" value="MFS"/>
    <property type="match status" value="1"/>
</dbReference>
<dbReference type="EMBL" id="CP129683">
    <property type="protein sequence ID" value="XDS50517.1"/>
    <property type="molecule type" value="Genomic_DNA"/>
</dbReference>
<feature type="transmembrane region" description="Helical" evidence="7">
    <location>
        <begin position="447"/>
        <end position="466"/>
    </location>
</feature>
<proteinExistence type="predicted"/>
<dbReference type="EMBL" id="CP129682">
    <property type="protein sequence ID" value="XDS49295.1"/>
    <property type="molecule type" value="Genomic_DNA"/>
</dbReference>
<sequence>MAQLSTTPAERGKASTTHISTVMLVVSLSLGGVAFAILQSLVSPALPVIAKELSVSTADISWVLTAYLLSASVCTPILGKLGDMIGKRRVLLAVLIALALGSALSGIASSFAVLILGRVLQGAAGAILPLSIGIARDLLPAKQVGVTVGLLSALFGIGGGLGIVLAGPIVDNLSWNWLFWFPLILVLLAIAGAVFMIPESRARATGKLDWIGTIILSAGLVTLLLGINKGGEWGWHSAQTLISILGGVVCIAVFVFVELPSRNPLINMHLLKLRGVWTTNIVGLAFGFLMYGTFLIVPTLLQLPTKLGYGFGETTTQAGFVFLPTAIAMLLFGPVSGWLGKRLSPRLPLILGSIVITFGFLIPALGHGQLWQIILSCILTGAGVGLAFAAMSNVIIGAVPAENTAEATSVNTIVRTIGGGIGTAVLAATLSSHTIAGGIPTDSAFTLTFWICTGIGLVATIISLAVPRQSSEIH</sequence>
<dbReference type="GO" id="GO:0005886">
    <property type="term" value="C:plasma membrane"/>
    <property type="evidence" value="ECO:0007669"/>
    <property type="project" value="UniProtKB-SubCell"/>
</dbReference>
<feature type="transmembrane region" description="Helical" evidence="7">
    <location>
        <begin position="21"/>
        <end position="40"/>
    </location>
</feature>
<reference evidence="10" key="1">
    <citation type="submission" date="2023-07" db="EMBL/GenBank/DDBJ databases">
        <title>Bifidobacterium aquikefiriaerophilum sp. nov. and Bifidobacterium eccum sp. nov., isolated from water kefir.</title>
        <authorList>
            <person name="Breselge S."/>
            <person name="Bellassi P."/>
            <person name="Barcenilla C."/>
            <person name="Alvarez-Ordonez A."/>
            <person name="Morelli L."/>
            <person name="Cotter P.D."/>
        </authorList>
    </citation>
    <scope>NUCLEOTIDE SEQUENCE</scope>
    <source>
        <strain evidence="11">WK012_4_13</strain>
        <strain evidence="10">WK013_4_14</strain>
        <strain evidence="9">WK048_4_13</strain>
    </source>
</reference>
<keyword evidence="6 7" id="KW-0472">Membrane</keyword>